<evidence type="ECO:0000256" key="1">
    <source>
        <dbReference type="SAM" id="MobiDB-lite"/>
    </source>
</evidence>
<dbReference type="EMBL" id="AE017344">
    <property type="protein sequence ID" value="AAW43338.2"/>
    <property type="molecule type" value="Genomic_DNA"/>
</dbReference>
<feature type="compositionally biased region" description="Polar residues" evidence="1">
    <location>
        <begin position="681"/>
        <end position="699"/>
    </location>
</feature>
<accession>Q55UL9</accession>
<feature type="compositionally biased region" description="Pro residues" evidence="1">
    <location>
        <begin position="462"/>
        <end position="472"/>
    </location>
</feature>
<gene>
    <name evidence="2" type="ordered locus">CND05460</name>
</gene>
<dbReference type="GeneID" id="3256942"/>
<dbReference type="eggNOG" id="ENOG502S2MX">
    <property type="taxonomic scope" value="Eukaryota"/>
</dbReference>
<feature type="compositionally biased region" description="Basic and acidic residues" evidence="1">
    <location>
        <begin position="708"/>
        <end position="721"/>
    </location>
</feature>
<dbReference type="KEGG" id="cne:CND05460"/>
<dbReference type="STRING" id="214684.Q5KHS5"/>
<feature type="region of interest" description="Disordered" evidence="1">
    <location>
        <begin position="807"/>
        <end position="868"/>
    </location>
</feature>
<feature type="region of interest" description="Disordered" evidence="1">
    <location>
        <begin position="1104"/>
        <end position="1143"/>
    </location>
</feature>
<dbReference type="InParanoid" id="Q5KHS5"/>
<feature type="region of interest" description="Disordered" evidence="1">
    <location>
        <begin position="198"/>
        <end position="290"/>
    </location>
</feature>
<feature type="region of interest" description="Disordered" evidence="1">
    <location>
        <begin position="588"/>
        <end position="786"/>
    </location>
</feature>
<feature type="compositionally biased region" description="Pro residues" evidence="1">
    <location>
        <begin position="434"/>
        <end position="445"/>
    </location>
</feature>
<dbReference type="OrthoDB" id="43122at2759"/>
<feature type="compositionally biased region" description="Low complexity" evidence="1">
    <location>
        <begin position="473"/>
        <end position="490"/>
    </location>
</feature>
<reference evidence="2 3" key="1">
    <citation type="journal article" date="2005" name="Science">
        <title>The genome of the basidiomycetous yeast and human pathogen Cryptococcus neoformans.</title>
        <authorList>
            <person name="Loftus B.J."/>
            <person name="Fung E."/>
            <person name="Roncaglia P."/>
            <person name="Rowley D."/>
            <person name="Amedeo P."/>
            <person name="Bruno D."/>
            <person name="Vamathevan J."/>
            <person name="Miranda M."/>
            <person name="Anderson I.J."/>
            <person name="Fraser J.A."/>
            <person name="Allen J.E."/>
            <person name="Bosdet I.E."/>
            <person name="Brent M.R."/>
            <person name="Chiu R."/>
            <person name="Doering T.L."/>
            <person name="Donlin M.J."/>
            <person name="D'Souza C.A."/>
            <person name="Fox D.S."/>
            <person name="Grinberg V."/>
            <person name="Fu J."/>
            <person name="Fukushima M."/>
            <person name="Haas B.J."/>
            <person name="Huang J.C."/>
            <person name="Janbon G."/>
            <person name="Jones S.J."/>
            <person name="Koo H.L."/>
            <person name="Krzywinski M.I."/>
            <person name="Kwon-Chung J.K."/>
            <person name="Lengeler K.B."/>
            <person name="Maiti R."/>
            <person name="Marra M.A."/>
            <person name="Marra R.E."/>
            <person name="Mathewson C.A."/>
            <person name="Mitchell T.G."/>
            <person name="Pertea M."/>
            <person name="Riggs F.R."/>
            <person name="Salzberg S.L."/>
            <person name="Schein J.E."/>
            <person name="Shvartsbeyn A."/>
            <person name="Shin H."/>
            <person name="Shumway M."/>
            <person name="Specht C.A."/>
            <person name="Suh B.B."/>
            <person name="Tenney A."/>
            <person name="Utterback T.R."/>
            <person name="Wickes B.L."/>
            <person name="Wortman J.R."/>
            <person name="Wye N.H."/>
            <person name="Kronstad J.W."/>
            <person name="Lodge J.K."/>
            <person name="Heitman J."/>
            <person name="Davis R.W."/>
            <person name="Fraser C.M."/>
            <person name="Hyman R.W."/>
        </authorList>
    </citation>
    <scope>NUCLEOTIDE SEQUENCE [LARGE SCALE GENOMIC DNA]</scope>
    <source>
        <strain evidence="3">JEC21 / ATCC MYA-565</strain>
    </source>
</reference>
<proteinExistence type="predicted"/>
<sequence length="1143" mass="124663">MSTAERSPLSLQPPLNDADLFSDYPCPPGTPTTGMYARDGLWDELEGIDASSSSGLNWENRSSSPTVYWSAQTSRKTSLVPTIDNAGKSVGRRGTFFADNERGPTVRKKASNGERILGVDEPMKRVVKQKSFRMLSGIALGKRNELNVQVAEDVDDSFEAPPPMLSSPSTYILSSPVSITSPLQSPINHTYPGNYYSSPSNYPSPLHDFGPPLTSPSNRQSSKENVKPSQSSMSSSWKKGMRKLFKSKSQAALRQSPQQSNQPLPPLPTGRNNHVSHTPPAGDRRAPLGELKRNNIMSFFAQSTPEGNERGFTHPSLPPDPFESHLDIAADPSALRPPSPLRPKLRSNSPSLRDLKNMLSLPSRPKIAKAKSLANLRSMSTRKINPEIDEMPVNRTEKKDAVRGLVQRPDVEKKEDSQNDLQGPPLHQRVDLPAPSPPLLPPNPPYMIRSISSGPTELGTPPNVPLPPPPIATPLSDSSSSTSPIKRSGSTPMLLPRSRSTSMSLKSPPTSSSFFDLYEQLGIWPKGEKDEKKDDGIVGKSEESVESDPENTPADGTVKECSGEVSPVTDLIPTKTMSLSSPVVGASSGWGPMFGIVSEGSSSPVAHRPSSAGVPSSGADANSDQQQPQQTSLSNHIDPSGELTNPTEEITPNAKPSSSRSSNSYPAALEISTFTVDPRLSSDTQPTSVAMSIKNSRTSRMFGASSDKSSRDEVIDAREDLDIGGTEKNGDDEDDLPLCRIHPDAAAAQQQRREVREIRERSQTLSKIKVRGRNPGGDTDWDGEGGVPAHVLTRKLEAALAMMEQTEQTDLAKSVSHQHVSQIGGKPALPPLHINRRPTRSDSSAARKPSPIETISNNPQSPLPPIPKPPTKLLTAIVISDKSTKQITIDIQPKTTARDVLVNACKNGDLKEPDSGMSWVLCEVFAEMGCERHVREYETLQSIISGWGMSKDNHFEMRQSARGVTTSAKTVPTTPPMYGAWVLYETKKGKWSKRWLETRGGHVFLSKNGKGRDEIHLNTLFFDVYTMLGDYDKKSYVFTLKRGEISANFVDLGEYRYVFTCDGKEAWKLVSSIYDAKSYTLAQARPHQIAAQCTAQLSQSSSNLRAANKASPLPSTRPLVETKKQRSREEKILPSTGRGPRKL</sequence>
<dbReference type="PaxDb" id="214684-Q5KHS5"/>
<evidence type="ECO:0000313" key="3">
    <source>
        <dbReference type="Proteomes" id="UP000002149"/>
    </source>
</evidence>
<dbReference type="InterPro" id="IPR029071">
    <property type="entry name" value="Ubiquitin-like_domsf"/>
</dbReference>
<feature type="compositionally biased region" description="Polar residues" evidence="1">
    <location>
        <begin position="807"/>
        <end position="821"/>
    </location>
</feature>
<feature type="compositionally biased region" description="Basic and acidic residues" evidence="1">
    <location>
        <begin position="751"/>
        <end position="762"/>
    </location>
</feature>
<name>Q5KHS5_CRYD1</name>
<keyword evidence="3" id="KW-1185">Reference proteome</keyword>
<feature type="region of interest" description="Disordered" evidence="1">
    <location>
        <begin position="330"/>
        <end position="352"/>
    </location>
</feature>
<evidence type="ECO:0008006" key="4">
    <source>
        <dbReference type="Google" id="ProtNLM"/>
    </source>
</evidence>
<organism evidence="2 3">
    <name type="scientific">Cryptococcus deneoformans (strain JEC21 / ATCC MYA-565)</name>
    <name type="common">Cryptococcus neoformans var. neoformans serotype D</name>
    <dbReference type="NCBI Taxonomy" id="214684"/>
    <lineage>
        <taxon>Eukaryota</taxon>
        <taxon>Fungi</taxon>
        <taxon>Dikarya</taxon>
        <taxon>Basidiomycota</taxon>
        <taxon>Agaricomycotina</taxon>
        <taxon>Tremellomycetes</taxon>
        <taxon>Tremellales</taxon>
        <taxon>Cryptococcaceae</taxon>
        <taxon>Cryptococcus</taxon>
        <taxon>Cryptococcus neoformans species complex</taxon>
    </lineage>
</organism>
<evidence type="ECO:0000313" key="2">
    <source>
        <dbReference type="EMBL" id="AAW43338.2"/>
    </source>
</evidence>
<feature type="region of interest" description="Disordered" evidence="1">
    <location>
        <begin position="374"/>
        <end position="573"/>
    </location>
</feature>
<dbReference type="RefSeq" id="XP_024512789.1">
    <property type="nucleotide sequence ID" value="XM_024657095.1"/>
</dbReference>
<feature type="region of interest" description="Disordered" evidence="1">
    <location>
        <begin position="51"/>
        <end position="71"/>
    </location>
</feature>
<protein>
    <recommendedName>
        <fullName evidence="4">PH domain-containing protein</fullName>
    </recommendedName>
</protein>
<feature type="compositionally biased region" description="Basic and acidic residues" evidence="1">
    <location>
        <begin position="526"/>
        <end position="543"/>
    </location>
</feature>
<dbReference type="PANTHER" id="PTHR38700:SF1">
    <property type="entry name" value="PH DOMAIN-CONTAINING PROTEIN"/>
    <property type="match status" value="1"/>
</dbReference>
<accession>Q5KHS5</accession>
<feature type="compositionally biased region" description="Low complexity" evidence="1">
    <location>
        <begin position="500"/>
        <end position="513"/>
    </location>
</feature>
<dbReference type="VEuPathDB" id="FungiDB:CND05460"/>
<dbReference type="AlphaFoldDB" id="Q5KHS5"/>
<dbReference type="HOGENOM" id="CLU_1129006_0_0_1"/>
<feature type="compositionally biased region" description="Polar residues" evidence="1">
    <location>
        <begin position="619"/>
        <end position="656"/>
    </location>
</feature>
<dbReference type="Gene3D" id="3.10.20.90">
    <property type="entry name" value="Phosphatidylinositol 3-kinase Catalytic Subunit, Chain A, domain 1"/>
    <property type="match status" value="1"/>
</dbReference>
<feature type="compositionally biased region" description="Basic and acidic residues" evidence="1">
    <location>
        <begin position="1120"/>
        <end position="1132"/>
    </location>
</feature>
<dbReference type="SUPFAM" id="SSF54236">
    <property type="entry name" value="Ubiquitin-like"/>
    <property type="match status" value="1"/>
</dbReference>
<dbReference type="PANTHER" id="PTHR38700">
    <property type="entry name" value="YALI0E22418P"/>
    <property type="match status" value="1"/>
</dbReference>
<dbReference type="Proteomes" id="UP000002149">
    <property type="component" value="Chromosome 4"/>
</dbReference>
<feature type="region of interest" description="Disordered" evidence="1">
    <location>
        <begin position="1"/>
        <end position="29"/>
    </location>
</feature>